<dbReference type="EMBL" id="JAFIQS010000002">
    <property type="protein sequence ID" value="KAG5172430.1"/>
    <property type="molecule type" value="Genomic_DNA"/>
</dbReference>
<dbReference type="PANTHER" id="PTHR34862:SF1">
    <property type="entry name" value="SPARK DOMAIN-CONTAINING PROTEIN"/>
    <property type="match status" value="1"/>
</dbReference>
<gene>
    <name evidence="2" type="ORF">JR316_001929</name>
</gene>
<reference evidence="2" key="1">
    <citation type="submission" date="2021-02" db="EMBL/GenBank/DDBJ databases">
        <title>Psilocybe cubensis genome.</title>
        <authorList>
            <person name="Mckernan K.J."/>
            <person name="Crawford S."/>
            <person name="Trippe A."/>
            <person name="Kane L.T."/>
            <person name="Mclaughlin S."/>
        </authorList>
    </citation>
    <scope>NUCLEOTIDE SEQUENCE [LARGE SCALE GENOMIC DNA]</scope>
    <source>
        <strain evidence="2">MGC-MH-2018</strain>
    </source>
</reference>
<organism evidence="2">
    <name type="scientific">Psilocybe cubensis</name>
    <name type="common">Psychedelic mushroom</name>
    <name type="synonym">Stropharia cubensis</name>
    <dbReference type="NCBI Taxonomy" id="181762"/>
    <lineage>
        <taxon>Eukaryota</taxon>
        <taxon>Fungi</taxon>
        <taxon>Dikarya</taxon>
        <taxon>Basidiomycota</taxon>
        <taxon>Agaricomycotina</taxon>
        <taxon>Agaricomycetes</taxon>
        <taxon>Agaricomycetidae</taxon>
        <taxon>Agaricales</taxon>
        <taxon>Agaricineae</taxon>
        <taxon>Strophariaceae</taxon>
        <taxon>Psilocybe</taxon>
    </lineage>
</organism>
<feature type="signal peptide" evidence="1">
    <location>
        <begin position="1"/>
        <end position="22"/>
    </location>
</feature>
<keyword evidence="1" id="KW-0732">Signal</keyword>
<dbReference type="OrthoDB" id="2536450at2759"/>
<dbReference type="PANTHER" id="PTHR34862">
    <property type="entry name" value="SPARK DOMAIN-CONTAINING PROTEIN"/>
    <property type="match status" value="1"/>
</dbReference>
<comment type="caution">
    <text evidence="2">The sequence shown here is derived from an EMBL/GenBank/DDBJ whole genome shotgun (WGS) entry which is preliminary data.</text>
</comment>
<evidence type="ECO:0000256" key="1">
    <source>
        <dbReference type="SAM" id="SignalP"/>
    </source>
</evidence>
<evidence type="ECO:0000313" key="2">
    <source>
        <dbReference type="EMBL" id="KAG5172430.1"/>
    </source>
</evidence>
<protein>
    <submittedName>
        <fullName evidence="2">Uncharacterized protein</fullName>
    </submittedName>
</protein>
<feature type="chain" id="PRO_5034094625" evidence="1">
    <location>
        <begin position="23"/>
        <end position="273"/>
    </location>
</feature>
<accession>A0A8H8CP25</accession>
<dbReference type="AlphaFoldDB" id="A0A8H8CP25"/>
<sequence length="273" mass="28074">MMLRKTSIFMTVAILGTSAVSAGSVLDFLSSSCKNTLQTLLSSPSAGCLNLGTLTLNALAGNKTIPEVANSWLTGLCASGSCTNSSLSDVVSNITTGCSEDLNKYGASSAGFTPDVIQGLVLQYYPTVRQIACLKDDNANELCVPESLFALQSIVGTINKGDLDLPTLLGKVKTLADSDYKNIACTGCIKQAYIIAAKVFPNANLLNLAQTPITDTCGASFVDGQDVPGISETAQSGEFVATKPNSSGALSFKGTGMTGPVFAGLSAALAFLL</sequence>
<proteinExistence type="predicted"/>
<name>A0A8H8CP25_PSICU</name>